<name>A0ACB8MWP3_CITSI</name>
<gene>
    <name evidence="1" type="ORF">KPL71_003360</name>
</gene>
<evidence type="ECO:0000313" key="2">
    <source>
        <dbReference type="Proteomes" id="UP000829398"/>
    </source>
</evidence>
<protein>
    <submittedName>
        <fullName evidence="1">Uncharacterized protein</fullName>
    </submittedName>
</protein>
<accession>A0ACB8MWP3</accession>
<keyword evidence="2" id="KW-1185">Reference proteome</keyword>
<dbReference type="Proteomes" id="UP000829398">
    <property type="component" value="Chromosome 2"/>
</dbReference>
<organism evidence="1 2">
    <name type="scientific">Citrus sinensis</name>
    <name type="common">Sweet orange</name>
    <name type="synonym">Citrus aurantium var. sinensis</name>
    <dbReference type="NCBI Taxonomy" id="2711"/>
    <lineage>
        <taxon>Eukaryota</taxon>
        <taxon>Viridiplantae</taxon>
        <taxon>Streptophyta</taxon>
        <taxon>Embryophyta</taxon>
        <taxon>Tracheophyta</taxon>
        <taxon>Spermatophyta</taxon>
        <taxon>Magnoliopsida</taxon>
        <taxon>eudicotyledons</taxon>
        <taxon>Gunneridae</taxon>
        <taxon>Pentapetalae</taxon>
        <taxon>rosids</taxon>
        <taxon>malvids</taxon>
        <taxon>Sapindales</taxon>
        <taxon>Rutaceae</taxon>
        <taxon>Aurantioideae</taxon>
        <taxon>Citrus</taxon>
    </lineage>
</organism>
<comment type="caution">
    <text evidence="1">The sequence shown here is derived from an EMBL/GenBank/DDBJ whole genome shotgun (WGS) entry which is preliminary data.</text>
</comment>
<dbReference type="EMBL" id="CM039171">
    <property type="protein sequence ID" value="KAH9790307.1"/>
    <property type="molecule type" value="Genomic_DNA"/>
</dbReference>
<sequence>MEQGRKRVSPVSVFFAFFCFLLLRLLCFSGSAEAYKNYTVGDSLGWYDSQEKPAVDYQQWADAKNFSLGDFLIFNTDTNHSVVQTYNFTTYKECDYDDALDSDTKLWSAADPSNTATSGVTVPVPLLKEGNFSSKFHITPLRSWLISRTDTTIRLKQLGMEFTVWVFKHANLDQLKLMGPVILNGILKLLDGYSYSDSDSVARDTKSFAFQAIGLLAQRLPQLFRDKIEMAVRLFDALKLEASSLRLVIQEATTSLATAYKGAQPAVLIELEKLLLHNFNAEQSEIRFCAVRWATSLFDLQHCPSRFICMLGAADPKLDIREMALEGLFPVKDEGRLISQNPDIIYPKLGSMLEYILKQQPKFVDSTEMREHKLLFPSNMYVAMIKFLLKCFELELEQNKDLEKSLEFVSSVETLCLLLEHAMATEGSVELHATASKTLITIASHLPEMIASHYSQRVIWLKQLLSHMDWDTREAVARLLGIASTALPSATSTALISELVSKTTEMQKLRFEAQHGVLCAIGYVTANSMCRSPAIPEALFQSTLKCLVDVVNSETATLSSVAMQALGHIGLCAPRLGAPSVSSQNLLRSINECYINSNIN</sequence>
<reference evidence="2" key="1">
    <citation type="journal article" date="2023" name="Hortic. Res.">
        <title>A chromosome-level phased genome enabling allele-level studies in sweet orange: a case study on citrus Huanglongbing tolerance.</title>
        <authorList>
            <person name="Wu B."/>
            <person name="Yu Q."/>
            <person name="Deng Z."/>
            <person name="Duan Y."/>
            <person name="Luo F."/>
            <person name="Gmitter F. Jr."/>
        </authorList>
    </citation>
    <scope>NUCLEOTIDE SEQUENCE [LARGE SCALE GENOMIC DNA]</scope>
    <source>
        <strain evidence="2">cv. Valencia</strain>
    </source>
</reference>
<proteinExistence type="predicted"/>
<evidence type="ECO:0000313" key="1">
    <source>
        <dbReference type="EMBL" id="KAH9790307.1"/>
    </source>
</evidence>